<dbReference type="InterPro" id="IPR029045">
    <property type="entry name" value="ClpP/crotonase-like_dom_sf"/>
</dbReference>
<dbReference type="Proteomes" id="UP001500027">
    <property type="component" value="Unassembled WGS sequence"/>
</dbReference>
<dbReference type="SMART" id="SM00245">
    <property type="entry name" value="TSPc"/>
    <property type="match status" value="1"/>
</dbReference>
<name>A0ABP8EBP4_9FLAO</name>
<dbReference type="SUPFAM" id="SSF50156">
    <property type="entry name" value="PDZ domain-like"/>
    <property type="match status" value="1"/>
</dbReference>
<dbReference type="Gene3D" id="2.30.42.10">
    <property type="match status" value="1"/>
</dbReference>
<organism evidence="3 4">
    <name type="scientific">Hyunsoonleella aestuarii</name>
    <dbReference type="NCBI Taxonomy" id="912802"/>
    <lineage>
        <taxon>Bacteria</taxon>
        <taxon>Pseudomonadati</taxon>
        <taxon>Bacteroidota</taxon>
        <taxon>Flavobacteriia</taxon>
        <taxon>Flavobacteriales</taxon>
        <taxon>Flavobacteriaceae</taxon>
    </lineage>
</organism>
<feature type="signal peptide" evidence="1">
    <location>
        <begin position="1"/>
        <end position="22"/>
    </location>
</feature>
<dbReference type="PANTHER" id="PTHR32060:SF30">
    <property type="entry name" value="CARBOXY-TERMINAL PROCESSING PROTEASE CTPA"/>
    <property type="match status" value="1"/>
</dbReference>
<dbReference type="InterPro" id="IPR041613">
    <property type="entry name" value="Pept_S41_N"/>
</dbReference>
<evidence type="ECO:0000259" key="2">
    <source>
        <dbReference type="PROSITE" id="PS50106"/>
    </source>
</evidence>
<dbReference type="RefSeq" id="WP_139000531.1">
    <property type="nucleotide sequence ID" value="NZ_BAABAV010000001.1"/>
</dbReference>
<gene>
    <name evidence="3" type="ORF">GCM10022257_16700</name>
</gene>
<dbReference type="InterPro" id="IPR001478">
    <property type="entry name" value="PDZ"/>
</dbReference>
<reference evidence="4" key="1">
    <citation type="journal article" date="2019" name="Int. J. Syst. Evol. Microbiol.">
        <title>The Global Catalogue of Microorganisms (GCM) 10K type strain sequencing project: providing services to taxonomists for standard genome sequencing and annotation.</title>
        <authorList>
            <consortium name="The Broad Institute Genomics Platform"/>
            <consortium name="The Broad Institute Genome Sequencing Center for Infectious Disease"/>
            <person name="Wu L."/>
            <person name="Ma J."/>
        </authorList>
    </citation>
    <scope>NUCLEOTIDE SEQUENCE [LARGE SCALE GENOMIC DNA]</scope>
    <source>
        <strain evidence="4">JCM 17452</strain>
    </source>
</reference>
<evidence type="ECO:0000313" key="3">
    <source>
        <dbReference type="EMBL" id="GAA4269569.1"/>
    </source>
</evidence>
<keyword evidence="1" id="KW-0732">Signal</keyword>
<accession>A0ABP8EBP4</accession>
<dbReference type="SUPFAM" id="SSF52096">
    <property type="entry name" value="ClpP/crotonase"/>
    <property type="match status" value="1"/>
</dbReference>
<dbReference type="Gene3D" id="3.30.750.170">
    <property type="match status" value="1"/>
</dbReference>
<dbReference type="Pfam" id="PF03572">
    <property type="entry name" value="Peptidase_S41"/>
    <property type="match status" value="1"/>
</dbReference>
<evidence type="ECO:0000313" key="4">
    <source>
        <dbReference type="Proteomes" id="UP001500027"/>
    </source>
</evidence>
<dbReference type="PROSITE" id="PS50106">
    <property type="entry name" value="PDZ"/>
    <property type="match status" value="1"/>
</dbReference>
<keyword evidence="4" id="KW-1185">Reference proteome</keyword>
<dbReference type="CDD" id="cd07561">
    <property type="entry name" value="Peptidase_S41_CPP_like"/>
    <property type="match status" value="1"/>
</dbReference>
<feature type="domain" description="PDZ" evidence="2">
    <location>
        <begin position="100"/>
        <end position="190"/>
    </location>
</feature>
<dbReference type="InterPro" id="IPR036034">
    <property type="entry name" value="PDZ_sf"/>
</dbReference>
<comment type="caution">
    <text evidence="3">The sequence shown here is derived from an EMBL/GenBank/DDBJ whole genome shotgun (WGS) entry which is preliminary data.</text>
</comment>
<dbReference type="Gene3D" id="3.90.226.10">
    <property type="entry name" value="2-enoyl-CoA Hydratase, Chain A, domain 1"/>
    <property type="match status" value="1"/>
</dbReference>
<evidence type="ECO:0000256" key="1">
    <source>
        <dbReference type="SAM" id="SignalP"/>
    </source>
</evidence>
<dbReference type="PROSITE" id="PS51257">
    <property type="entry name" value="PROKAR_LIPOPROTEIN"/>
    <property type="match status" value="1"/>
</dbReference>
<dbReference type="InterPro" id="IPR005151">
    <property type="entry name" value="Tail-specific_protease"/>
</dbReference>
<dbReference type="EMBL" id="BAABAV010000001">
    <property type="protein sequence ID" value="GAA4269569.1"/>
    <property type="molecule type" value="Genomic_DNA"/>
</dbReference>
<dbReference type="PANTHER" id="PTHR32060">
    <property type="entry name" value="TAIL-SPECIFIC PROTEASE"/>
    <property type="match status" value="1"/>
</dbReference>
<protein>
    <recommendedName>
        <fullName evidence="2">PDZ domain-containing protein</fullName>
    </recommendedName>
</protein>
<proteinExistence type="predicted"/>
<dbReference type="Pfam" id="PF18294">
    <property type="entry name" value="Pept_S41_N"/>
    <property type="match status" value="1"/>
</dbReference>
<sequence length="498" mass="55791">MKIYKALLVFTVACLLFTSCFEDNDDNAISASQLNDFVWKGMNIFYLYKDNVPDLANDRFSSNGEYGEYLNSFSSPEEQFESLIFQRQSVDRFSWITDDYIALEQSFQNISATNGMEYLLAPLRSGESNRYGVVTHVLPETSAERNGIKRGDIFYGINGTQLFFNSSTDNNYDLLRLSSYTINFGVYNNNGTTNTSVDDFIEETSESVDLVKEEYIENPIFINKVVETGEKKIGYLMYNGFTGSSQQLNDVFGSFKNSGIDDLVVDLRYNPGGFVSKAILFSSLITGQFTGQVHNTEEWNAEIQTAIEDNDPEFLINRYIDNEDGMSLNSLNLDRVFILATRSSASASELVINSLDPYINVVHIGTNTSGKYQASRTVYDSEDFGRDGADPTHTYAMQPLVYKTININGVTDYFNGLTPDIELGEQFTNMGVLGDIDEPLLAEAISQIIATGKSSNAKSNNLNFLDVDADSNEFAPFRKGMYSDKKIPKVLVNKLVFE</sequence>
<feature type="chain" id="PRO_5047321669" description="PDZ domain-containing protein" evidence="1">
    <location>
        <begin position="23"/>
        <end position="498"/>
    </location>
</feature>